<dbReference type="GO" id="GO:0043023">
    <property type="term" value="F:ribosomal large subunit binding"/>
    <property type="evidence" value="ECO:0007669"/>
    <property type="project" value="TreeGrafter"/>
</dbReference>
<dbReference type="Proteomes" id="UP000434582">
    <property type="component" value="Unassembled WGS sequence"/>
</dbReference>
<evidence type="ECO:0000256" key="4">
    <source>
        <dbReference type="ARBA" id="ARBA00022917"/>
    </source>
</evidence>
<keyword evidence="9" id="KW-1185">Reference proteome</keyword>
<dbReference type="NCBIfam" id="TIGR00496">
    <property type="entry name" value="frr"/>
    <property type="match status" value="1"/>
</dbReference>
<feature type="domain" description="Ribosome recycling factor" evidence="7">
    <location>
        <begin position="26"/>
        <end position="189"/>
    </location>
</feature>
<dbReference type="GO" id="GO:0005829">
    <property type="term" value="C:cytosol"/>
    <property type="evidence" value="ECO:0007669"/>
    <property type="project" value="GOC"/>
</dbReference>
<dbReference type="PANTHER" id="PTHR20982:SF3">
    <property type="entry name" value="MITOCHONDRIAL RIBOSOME RECYCLING FACTOR PSEUDO 1"/>
    <property type="match status" value="1"/>
</dbReference>
<dbReference type="FunFam" id="1.10.132.20:FF:000001">
    <property type="entry name" value="Ribosome-recycling factor"/>
    <property type="match status" value="1"/>
</dbReference>
<comment type="subcellular location">
    <subcellularLocation>
        <location evidence="1 6">Cytoplasm</location>
    </subcellularLocation>
</comment>
<evidence type="ECO:0000256" key="1">
    <source>
        <dbReference type="ARBA" id="ARBA00004496"/>
    </source>
</evidence>
<dbReference type="EMBL" id="WIVE01000040">
    <property type="protein sequence ID" value="MQX37352.1"/>
    <property type="molecule type" value="Genomic_DNA"/>
</dbReference>
<accession>A0A7X1ZH46</accession>
<keyword evidence="3 6" id="KW-0963">Cytoplasm</keyword>
<protein>
    <recommendedName>
        <fullName evidence="6">Ribosome-recycling factor</fullName>
        <shortName evidence="6">RRF</shortName>
    </recommendedName>
    <alternativeName>
        <fullName evidence="6">Ribosome-releasing factor</fullName>
    </alternativeName>
</protein>
<dbReference type="GO" id="GO:0002184">
    <property type="term" value="P:cytoplasmic translational termination"/>
    <property type="evidence" value="ECO:0007669"/>
    <property type="project" value="TreeGrafter"/>
</dbReference>
<proteinExistence type="inferred from homology"/>
<dbReference type="CDD" id="cd00520">
    <property type="entry name" value="RRF"/>
    <property type="match status" value="1"/>
</dbReference>
<gene>
    <name evidence="6" type="primary">frr</name>
    <name evidence="8" type="ORF">GHC57_12560</name>
</gene>
<dbReference type="FunFam" id="3.30.1360.40:FF:000001">
    <property type="entry name" value="Ribosome-recycling factor"/>
    <property type="match status" value="1"/>
</dbReference>
<dbReference type="SUPFAM" id="SSF55194">
    <property type="entry name" value="Ribosome recycling factor, RRF"/>
    <property type="match status" value="1"/>
</dbReference>
<dbReference type="Pfam" id="PF01765">
    <property type="entry name" value="RRF"/>
    <property type="match status" value="1"/>
</dbReference>
<sequence>MSDKPADFAALKKDLKHRMDSTLDVLRREFAGLRTGRAHTSLLDPVTVDAYGSSMPLNQVANVSVPEPRMLTVQVWDRTMAKAVEKAIRDAGLGLNPASEGQTIRVPIPPLNEERRTELTKVAGKYAEHARVAVRNVRRDGMEQLKRMEKDGDISQDDHKKFGSEVQGLTDDAIKHVDEALTHKEQEIMQV</sequence>
<dbReference type="HAMAP" id="MF_00040">
    <property type="entry name" value="RRF"/>
    <property type="match status" value="1"/>
</dbReference>
<dbReference type="Gene3D" id="1.10.132.20">
    <property type="entry name" value="Ribosome-recycling factor"/>
    <property type="match status" value="1"/>
</dbReference>
<evidence type="ECO:0000313" key="8">
    <source>
        <dbReference type="EMBL" id="MQX37352.1"/>
    </source>
</evidence>
<reference evidence="8 9" key="1">
    <citation type="submission" date="2019-10" db="EMBL/GenBank/DDBJ databases">
        <title>Draft whole-genome sequence of the purple nonsulfur photosynthetic bacterium Roseospira navarrensis DSM 15114.</title>
        <authorList>
            <person name="Kyndt J.A."/>
            <person name="Meyer T.E."/>
        </authorList>
    </citation>
    <scope>NUCLEOTIDE SEQUENCE [LARGE SCALE GENOMIC DNA]</scope>
    <source>
        <strain evidence="8 9">DSM 15114</strain>
    </source>
</reference>
<comment type="function">
    <text evidence="5 6">Responsible for the release of ribosomes from messenger RNA at the termination of protein biosynthesis. May increase the efficiency of translation by recycling ribosomes from one round of translation to another.</text>
</comment>
<dbReference type="InterPro" id="IPR002661">
    <property type="entry name" value="Ribosome_recyc_fac"/>
</dbReference>
<evidence type="ECO:0000256" key="5">
    <source>
        <dbReference type="ARBA" id="ARBA00025050"/>
    </source>
</evidence>
<evidence type="ECO:0000313" key="9">
    <source>
        <dbReference type="Proteomes" id="UP000434582"/>
    </source>
</evidence>
<evidence type="ECO:0000256" key="6">
    <source>
        <dbReference type="HAMAP-Rule" id="MF_00040"/>
    </source>
</evidence>
<name>A0A7X1ZH46_9PROT</name>
<organism evidence="8 9">
    <name type="scientific">Roseospira navarrensis</name>
    <dbReference type="NCBI Taxonomy" id="140058"/>
    <lineage>
        <taxon>Bacteria</taxon>
        <taxon>Pseudomonadati</taxon>
        <taxon>Pseudomonadota</taxon>
        <taxon>Alphaproteobacteria</taxon>
        <taxon>Rhodospirillales</taxon>
        <taxon>Rhodospirillaceae</taxon>
        <taxon>Roseospira</taxon>
    </lineage>
</organism>
<dbReference type="Gene3D" id="3.30.1360.40">
    <property type="match status" value="1"/>
</dbReference>
<evidence type="ECO:0000259" key="7">
    <source>
        <dbReference type="Pfam" id="PF01765"/>
    </source>
</evidence>
<dbReference type="InterPro" id="IPR023584">
    <property type="entry name" value="Ribosome_recyc_fac_dom"/>
</dbReference>
<comment type="similarity">
    <text evidence="2 6">Belongs to the RRF family.</text>
</comment>
<dbReference type="PANTHER" id="PTHR20982">
    <property type="entry name" value="RIBOSOME RECYCLING FACTOR"/>
    <property type="match status" value="1"/>
</dbReference>
<keyword evidence="4 6" id="KW-0648">Protein biosynthesis</keyword>
<evidence type="ECO:0000256" key="2">
    <source>
        <dbReference type="ARBA" id="ARBA00005912"/>
    </source>
</evidence>
<dbReference type="InterPro" id="IPR036191">
    <property type="entry name" value="RRF_sf"/>
</dbReference>
<comment type="caution">
    <text evidence="8">The sequence shown here is derived from an EMBL/GenBank/DDBJ whole genome shotgun (WGS) entry which is preliminary data.</text>
</comment>
<dbReference type="AlphaFoldDB" id="A0A7X1ZH46"/>
<evidence type="ECO:0000256" key="3">
    <source>
        <dbReference type="ARBA" id="ARBA00022490"/>
    </source>
</evidence>